<dbReference type="EMBL" id="FXAG01000006">
    <property type="protein sequence ID" value="SMF13470.1"/>
    <property type="molecule type" value="Genomic_DNA"/>
</dbReference>
<dbReference type="RefSeq" id="WP_085275781.1">
    <property type="nucleotide sequence ID" value="NZ_FXAG01000006.1"/>
</dbReference>
<organism evidence="1 2">
    <name type="scientific">Pseudogulbenkiania subflava DSM 22618</name>
    <dbReference type="NCBI Taxonomy" id="1123014"/>
    <lineage>
        <taxon>Bacteria</taxon>
        <taxon>Pseudomonadati</taxon>
        <taxon>Pseudomonadota</taxon>
        <taxon>Betaproteobacteria</taxon>
        <taxon>Neisseriales</taxon>
        <taxon>Chromobacteriaceae</taxon>
        <taxon>Pseudogulbenkiania</taxon>
    </lineage>
</organism>
<dbReference type="STRING" id="1123014.SAMN02745746_01472"/>
<keyword evidence="2" id="KW-1185">Reference proteome</keyword>
<proteinExistence type="predicted"/>
<sequence length="368" mass="39446">MSMPHPALPDPRLYPDPMPSNMLIHYTLSVLNAASDSDREACRVSLKQAVADILERGDVLTLSVALAMVPSQAAYRVLWEALRAAAEQPEGRYAVIFAVPLVLVVGAKPEATLPERIEDVDGLNALLREHGVFAPGAEVFLSGKLLHPDTVAGISSAQLYRFTRSLADAARGLPLELEASAVTVRNDGVFLRYLIGVAIQEEGEPAPVKLGGSVGPWGIPLMKFLGEQLKTDGVTLFPIARPPQALLQAMVAGGSARQEVALQAFASSMIRKLRDLGQEPVAVLSAHENGELRCTISAPGDEKNWEGFVWPLSPLDSVPLIASQFCELMAECRVSDVRVVAQVQPDQQNGIPLFLTADDIPAPGSTLQ</sequence>
<gene>
    <name evidence="1" type="ORF">SAMN02745746_01472</name>
</gene>
<dbReference type="Proteomes" id="UP000192920">
    <property type="component" value="Unassembled WGS sequence"/>
</dbReference>
<accession>A0A1Y6BP11</accession>
<evidence type="ECO:0000313" key="1">
    <source>
        <dbReference type="EMBL" id="SMF13470.1"/>
    </source>
</evidence>
<name>A0A1Y6BP11_9NEIS</name>
<reference evidence="2" key="1">
    <citation type="submission" date="2017-04" db="EMBL/GenBank/DDBJ databases">
        <authorList>
            <person name="Varghese N."/>
            <person name="Submissions S."/>
        </authorList>
    </citation>
    <scope>NUCLEOTIDE SEQUENCE [LARGE SCALE GENOMIC DNA]</scope>
    <source>
        <strain evidence="2">DSM 22618</strain>
    </source>
</reference>
<dbReference type="AlphaFoldDB" id="A0A1Y6BP11"/>
<evidence type="ECO:0000313" key="2">
    <source>
        <dbReference type="Proteomes" id="UP000192920"/>
    </source>
</evidence>
<protein>
    <submittedName>
        <fullName evidence="1">Uncharacterized protein</fullName>
    </submittedName>
</protein>